<name>A0A086P5W9_SPHHM</name>
<dbReference type="InterPro" id="IPR010921">
    <property type="entry name" value="Trp_repressor/repl_initiator"/>
</dbReference>
<comment type="caution">
    <text evidence="1">The sequence shown here is derived from an EMBL/GenBank/DDBJ whole genome shotgun (WGS) entry which is preliminary data.</text>
</comment>
<dbReference type="EMBL" id="JFZA02000050">
    <property type="protein sequence ID" value="KFG88787.1"/>
    <property type="molecule type" value="Genomic_DNA"/>
</dbReference>
<dbReference type="Gene3D" id="1.10.10.10">
    <property type="entry name" value="Winged helix-like DNA-binding domain superfamily/Winged helix DNA-binding domain"/>
    <property type="match status" value="1"/>
</dbReference>
<dbReference type="Proteomes" id="UP000024284">
    <property type="component" value="Unassembled WGS sequence"/>
</dbReference>
<dbReference type="STRING" id="76947.GCA_002080435_04110"/>
<dbReference type="AlphaFoldDB" id="A0A086P5W9"/>
<dbReference type="InterPro" id="IPR002514">
    <property type="entry name" value="Transposase_8"/>
</dbReference>
<evidence type="ECO:0000313" key="2">
    <source>
        <dbReference type="Proteomes" id="UP000024284"/>
    </source>
</evidence>
<dbReference type="GO" id="GO:0004803">
    <property type="term" value="F:transposase activity"/>
    <property type="evidence" value="ECO:0007669"/>
    <property type="project" value="InterPro"/>
</dbReference>
<sequence>MSSRIEIISRVSGRRRWTVEQKLAVLRDAFGPEGSVRAACERHDVGSGSIYTWRRQAMSGELTGVRKPIEPVFAEVQISEPPALPAPLVSSPISSSIGIDLPSGIRVTVDATVDADALSRVIGILTR</sequence>
<dbReference type="InterPro" id="IPR036388">
    <property type="entry name" value="WH-like_DNA-bd_sf"/>
</dbReference>
<gene>
    <name evidence="1" type="ORF">BV98_003431</name>
</gene>
<keyword evidence="2" id="KW-1185">Reference proteome</keyword>
<dbReference type="eggNOG" id="COG2963">
    <property type="taxonomic scope" value="Bacteria"/>
</dbReference>
<accession>A0A086P5W9</accession>
<dbReference type="GO" id="GO:0043565">
    <property type="term" value="F:sequence-specific DNA binding"/>
    <property type="evidence" value="ECO:0007669"/>
    <property type="project" value="InterPro"/>
</dbReference>
<dbReference type="SUPFAM" id="SSF48295">
    <property type="entry name" value="TrpR-like"/>
    <property type="match status" value="1"/>
</dbReference>
<proteinExistence type="predicted"/>
<dbReference type="RefSeq" id="WP_037468446.1">
    <property type="nucleotide sequence ID" value="NZ_BCZD01000063.1"/>
</dbReference>
<dbReference type="NCBIfam" id="NF047595">
    <property type="entry name" value="IS66_ISRel24_TnpA"/>
    <property type="match status" value="1"/>
</dbReference>
<reference evidence="1" key="1">
    <citation type="submission" date="2014-08" db="EMBL/GenBank/DDBJ databases">
        <title>Draft genome sequences of Sphingobium herbicidovorans.</title>
        <authorList>
            <person name="Gan H.M."/>
            <person name="Gan H.Y."/>
            <person name="Savka M.A."/>
        </authorList>
    </citation>
    <scope>NUCLEOTIDE SEQUENCE [LARGE SCALE GENOMIC DNA]</scope>
    <source>
        <strain evidence="1">NBRC 16415</strain>
    </source>
</reference>
<dbReference type="PATRIC" id="fig|1219045.3.peg.3486"/>
<protein>
    <submittedName>
        <fullName evidence="1">Transposase</fullName>
    </submittedName>
</protein>
<organism evidence="1 2">
    <name type="scientific">Sphingobium herbicidovorans (strain ATCC 700291 / DSM 11019 / CCUG 56400 / KCTC 2939 / LMG 18315 / NBRC 16415 / MH)</name>
    <name type="common">Sphingomonas herbicidovorans</name>
    <dbReference type="NCBI Taxonomy" id="1219045"/>
    <lineage>
        <taxon>Bacteria</taxon>
        <taxon>Pseudomonadati</taxon>
        <taxon>Pseudomonadota</taxon>
        <taxon>Alphaproteobacteria</taxon>
        <taxon>Sphingomonadales</taxon>
        <taxon>Sphingomonadaceae</taxon>
        <taxon>Sphingobium</taxon>
    </lineage>
</organism>
<evidence type="ECO:0000313" key="1">
    <source>
        <dbReference type="EMBL" id="KFG88787.1"/>
    </source>
</evidence>
<dbReference type="GO" id="GO:0006313">
    <property type="term" value="P:DNA transposition"/>
    <property type="evidence" value="ECO:0007669"/>
    <property type="project" value="InterPro"/>
</dbReference>
<dbReference type="Pfam" id="PF01527">
    <property type="entry name" value="HTH_Tnp_1"/>
    <property type="match status" value="1"/>
</dbReference>
<dbReference type="OrthoDB" id="7275306at2"/>